<dbReference type="EMBL" id="KN796123">
    <property type="protein sequence ID" value="KUI64185.1"/>
    <property type="molecule type" value="Genomic_DNA"/>
</dbReference>
<gene>
    <name evidence="2" type="ORF">VM1G_10955</name>
</gene>
<feature type="region of interest" description="Disordered" evidence="1">
    <location>
        <begin position="562"/>
        <end position="595"/>
    </location>
</feature>
<dbReference type="AlphaFoldDB" id="A0A194VJY0"/>
<evidence type="ECO:0000256" key="1">
    <source>
        <dbReference type="SAM" id="MobiDB-lite"/>
    </source>
</evidence>
<feature type="region of interest" description="Disordered" evidence="1">
    <location>
        <begin position="1"/>
        <end position="170"/>
    </location>
</feature>
<dbReference type="OrthoDB" id="5275938at2759"/>
<feature type="compositionally biased region" description="Polar residues" evidence="1">
    <location>
        <begin position="35"/>
        <end position="55"/>
    </location>
</feature>
<protein>
    <recommendedName>
        <fullName evidence="4">BTB domain-containing protein</fullName>
    </recommendedName>
</protein>
<accession>A0A194VJY0</accession>
<feature type="compositionally biased region" description="Basic and acidic residues" evidence="1">
    <location>
        <begin position="7"/>
        <end position="23"/>
    </location>
</feature>
<reference evidence="2" key="1">
    <citation type="submission" date="2014-12" db="EMBL/GenBank/DDBJ databases">
        <title>Genome Sequence of Valsa Canker Pathogens Uncovers a Specific Adaption of Colonization on Woody Bark.</title>
        <authorList>
            <person name="Yin Z."/>
            <person name="Liu H."/>
            <person name="Gao X."/>
            <person name="Li Z."/>
            <person name="Song N."/>
            <person name="Ke X."/>
            <person name="Dai Q."/>
            <person name="Wu Y."/>
            <person name="Sun Y."/>
            <person name="Xu J.-R."/>
            <person name="Kang Z.K."/>
            <person name="Wang L."/>
            <person name="Huang L."/>
        </authorList>
    </citation>
    <scope>NUCLEOTIDE SEQUENCE [LARGE SCALE GENOMIC DNA]</scope>
    <source>
        <strain evidence="2">03-8</strain>
    </source>
</reference>
<sequence length="595" mass="65215">MAQIQRRNTDSIDHVHERQERRKSGIFFFNRSFKRSSTSKGENESTITSDSTNPNLGPDLKKTESGHSIPATTTQTSTITAEAERPLSSTPPRPQTSSSTEALQKLTSTSKAASEGSKSPDDPVNNTEDLPTPPHTPGPSTTAAARTSGMDEWTNDNPSEATGKSESADGYKVTEDAAPASTNPTSVDESTSPALFDADKVVSYHEDADLHIRVQEASGLSAIYSVRSSILESVSRVWKQTLSLRPSNTIEVSDPAFGLDVLFSIAHYKFHDIPVQPTVNELYEIALVADKFQATHLLVPFIKEWMASLNRHVLMAGARKDEDKTLVLAWLLGEARWFSRVVSKCANKAQLGPDGQLLDSEGKLWSDQPVSSEVLDIIAATRLEAIDSIIKAVSTPVHKLLNPQWYPGEEIKYCYAPEGDSGREECEQLQLGSAIMGLSKAKLWPPPEPSRIKVSPVELAKAYGDVRTRRYQVSGVRSKDGESIDDAHAKCGFGHLTAIERVLGTPAQLTQRVTKQLQVRAKKSGAFGDELFEELEDFVVEGDLITLEKELKRSPVYYKQTTLKATSAQESSGKKHEDETSHEAEDTASVTTDVY</sequence>
<evidence type="ECO:0008006" key="4">
    <source>
        <dbReference type="Google" id="ProtNLM"/>
    </source>
</evidence>
<feature type="compositionally biased region" description="Polar residues" evidence="1">
    <location>
        <begin position="562"/>
        <end position="571"/>
    </location>
</feature>
<evidence type="ECO:0000313" key="2">
    <source>
        <dbReference type="EMBL" id="KUI64185.1"/>
    </source>
</evidence>
<name>A0A194VJY0_CYTMA</name>
<feature type="compositionally biased region" description="Basic and acidic residues" evidence="1">
    <location>
        <begin position="572"/>
        <end position="585"/>
    </location>
</feature>
<dbReference type="Proteomes" id="UP000078559">
    <property type="component" value="Unassembled WGS sequence"/>
</dbReference>
<evidence type="ECO:0000313" key="3">
    <source>
        <dbReference type="Proteomes" id="UP000078559"/>
    </source>
</evidence>
<feature type="compositionally biased region" description="Polar residues" evidence="1">
    <location>
        <begin position="101"/>
        <end position="112"/>
    </location>
</feature>
<keyword evidence="3" id="KW-1185">Reference proteome</keyword>
<organism evidence="2 3">
    <name type="scientific">Cytospora mali</name>
    <name type="common">Apple Valsa canker fungus</name>
    <name type="synonym">Valsa mali</name>
    <dbReference type="NCBI Taxonomy" id="578113"/>
    <lineage>
        <taxon>Eukaryota</taxon>
        <taxon>Fungi</taxon>
        <taxon>Dikarya</taxon>
        <taxon>Ascomycota</taxon>
        <taxon>Pezizomycotina</taxon>
        <taxon>Sordariomycetes</taxon>
        <taxon>Sordariomycetidae</taxon>
        <taxon>Diaporthales</taxon>
        <taxon>Cytosporaceae</taxon>
        <taxon>Cytospora</taxon>
    </lineage>
</organism>
<proteinExistence type="predicted"/>
<feature type="compositionally biased region" description="Polar residues" evidence="1">
    <location>
        <begin position="155"/>
        <end position="165"/>
    </location>
</feature>